<evidence type="ECO:0000256" key="1">
    <source>
        <dbReference type="SAM" id="MobiDB-lite"/>
    </source>
</evidence>
<feature type="compositionally biased region" description="Acidic residues" evidence="1">
    <location>
        <begin position="186"/>
        <end position="202"/>
    </location>
</feature>
<comment type="caution">
    <text evidence="2">The sequence shown here is derived from an EMBL/GenBank/DDBJ whole genome shotgun (WGS) entry which is preliminary data.</text>
</comment>
<accession>A0A8H6X3K8</accession>
<feature type="compositionally biased region" description="Polar residues" evidence="1">
    <location>
        <begin position="167"/>
        <end position="185"/>
    </location>
</feature>
<proteinExistence type="predicted"/>
<reference evidence="2" key="1">
    <citation type="submission" date="2020-05" db="EMBL/GenBank/DDBJ databases">
        <title>Mycena genomes resolve the evolution of fungal bioluminescence.</title>
        <authorList>
            <person name="Tsai I.J."/>
        </authorList>
    </citation>
    <scope>NUCLEOTIDE SEQUENCE</scope>
    <source>
        <strain evidence="2">160909Yilan</strain>
    </source>
</reference>
<organism evidence="2 3">
    <name type="scientific">Mycena sanguinolenta</name>
    <dbReference type="NCBI Taxonomy" id="230812"/>
    <lineage>
        <taxon>Eukaryota</taxon>
        <taxon>Fungi</taxon>
        <taxon>Dikarya</taxon>
        <taxon>Basidiomycota</taxon>
        <taxon>Agaricomycotina</taxon>
        <taxon>Agaricomycetes</taxon>
        <taxon>Agaricomycetidae</taxon>
        <taxon>Agaricales</taxon>
        <taxon>Marasmiineae</taxon>
        <taxon>Mycenaceae</taxon>
        <taxon>Mycena</taxon>
    </lineage>
</organism>
<sequence>MSPETGPNAHPFWYVRVLGVFHTNVLHKGQYARTNGAQPMEFLWVRWLGVEPNYRSGFKVARLPKVGFVPEEDSNAFGFLDPALVVRGCHMVPAFAAGRTSELLKTVAPTAARSKGEVDDWANFYVTIWVDRDMFMRYLGGGVGHIAHCESALPAEDRDIDVGVEPETSSEPCQETTTRASNVNSGEEDNDLKAEDDEDSDSDSNIPSDSDDDDSSAEGEGSDGAYDDEDEVDDGDFADV</sequence>
<feature type="compositionally biased region" description="Acidic residues" evidence="1">
    <location>
        <begin position="209"/>
        <end position="240"/>
    </location>
</feature>
<dbReference type="EMBL" id="JACAZH010000053">
    <property type="protein sequence ID" value="KAF7333614.1"/>
    <property type="molecule type" value="Genomic_DNA"/>
</dbReference>
<name>A0A8H6X3K8_9AGAR</name>
<dbReference type="Proteomes" id="UP000623467">
    <property type="component" value="Unassembled WGS sequence"/>
</dbReference>
<evidence type="ECO:0000313" key="3">
    <source>
        <dbReference type="Proteomes" id="UP000623467"/>
    </source>
</evidence>
<dbReference type="AlphaFoldDB" id="A0A8H6X3K8"/>
<gene>
    <name evidence="2" type="ORF">MSAN_02413600</name>
</gene>
<feature type="region of interest" description="Disordered" evidence="1">
    <location>
        <begin position="163"/>
        <end position="240"/>
    </location>
</feature>
<protein>
    <submittedName>
        <fullName evidence="2">Uncharacterized protein</fullName>
    </submittedName>
</protein>
<dbReference type="OrthoDB" id="3267098at2759"/>
<evidence type="ECO:0000313" key="2">
    <source>
        <dbReference type="EMBL" id="KAF7333614.1"/>
    </source>
</evidence>
<keyword evidence="3" id="KW-1185">Reference proteome</keyword>